<dbReference type="InterPro" id="IPR011042">
    <property type="entry name" value="6-blade_b-propeller_TolB-like"/>
</dbReference>
<keyword evidence="9" id="KW-0963">Cytoplasm</keyword>
<comment type="caution">
    <text evidence="17">The sequence shown here is derived from an EMBL/GenBank/DDBJ whole genome shotgun (WGS) entry which is preliminary data.</text>
</comment>
<keyword evidence="11" id="KW-0378">Hydrolase</keyword>
<dbReference type="PANTHER" id="PTHR10907:SF47">
    <property type="entry name" value="REGUCALCIN"/>
    <property type="match status" value="1"/>
</dbReference>
<feature type="binding site" evidence="15">
    <location>
        <position position="221"/>
    </location>
    <ligand>
        <name>a divalent metal cation</name>
        <dbReference type="ChEBI" id="CHEBI:60240"/>
    </ligand>
</feature>
<dbReference type="AlphaFoldDB" id="A0AAV4GDG7"/>
<dbReference type="InterPro" id="IPR013658">
    <property type="entry name" value="SGL"/>
</dbReference>
<keyword evidence="15" id="KW-0862">Zinc</keyword>
<evidence type="ECO:0000256" key="12">
    <source>
        <dbReference type="ARBA" id="ARBA00022837"/>
    </source>
</evidence>
<dbReference type="Proteomes" id="UP000762676">
    <property type="component" value="Unassembled WGS sequence"/>
</dbReference>
<protein>
    <recommendedName>
        <fullName evidence="8">Regucalcin</fullName>
        <ecNumber evidence="7">3.1.1.17</ecNumber>
    </recommendedName>
    <alternativeName>
        <fullName evidence="13">Gluconolactonase</fullName>
    </alternativeName>
</protein>
<feature type="binding site" evidence="15">
    <location>
        <position position="166"/>
    </location>
    <ligand>
        <name>substrate</name>
    </ligand>
</feature>
<feature type="binding site" evidence="15">
    <location>
        <position position="168"/>
    </location>
    <ligand>
        <name>substrate</name>
    </ligand>
</feature>
<comment type="cofactor">
    <cofactor evidence="3">
        <name>Mn(2+)</name>
        <dbReference type="ChEBI" id="CHEBI:29035"/>
    </cofactor>
</comment>
<evidence type="ECO:0000256" key="11">
    <source>
        <dbReference type="ARBA" id="ARBA00022801"/>
    </source>
</evidence>
<keyword evidence="12" id="KW-0106">Calcium</keyword>
<comment type="subcellular location">
    <subcellularLocation>
        <location evidence="5">Cytoplasm</location>
    </subcellularLocation>
</comment>
<dbReference type="EMBL" id="BMAT01004915">
    <property type="protein sequence ID" value="GFR83073.1"/>
    <property type="molecule type" value="Genomic_DNA"/>
</dbReference>
<evidence type="ECO:0000313" key="17">
    <source>
        <dbReference type="EMBL" id="GFR83073.1"/>
    </source>
</evidence>
<evidence type="ECO:0000256" key="4">
    <source>
        <dbReference type="ARBA" id="ARBA00001946"/>
    </source>
</evidence>
<comment type="cofactor">
    <cofactor evidence="15">
        <name>Zn(2+)</name>
        <dbReference type="ChEBI" id="CHEBI:29105"/>
    </cofactor>
    <text evidence="15">Binds 1 divalent metal cation per subunit.</text>
</comment>
<dbReference type="PANTHER" id="PTHR10907">
    <property type="entry name" value="REGUCALCIN"/>
    <property type="match status" value="1"/>
</dbReference>
<feature type="binding site" evidence="15">
    <location>
        <position position="186"/>
    </location>
    <ligand>
        <name>substrate</name>
    </ligand>
</feature>
<evidence type="ECO:0000259" key="16">
    <source>
        <dbReference type="Pfam" id="PF08450"/>
    </source>
</evidence>
<keyword evidence="18" id="KW-1185">Reference proteome</keyword>
<dbReference type="GO" id="GO:0005737">
    <property type="term" value="C:cytoplasm"/>
    <property type="evidence" value="ECO:0007669"/>
    <property type="project" value="UniProtKB-SubCell"/>
</dbReference>
<dbReference type="InterPro" id="IPR008367">
    <property type="entry name" value="Regucalcin"/>
</dbReference>
<feature type="active site" description="Proton donor/acceptor" evidence="14">
    <location>
        <position position="275"/>
    </location>
</feature>
<evidence type="ECO:0000256" key="8">
    <source>
        <dbReference type="ARBA" id="ARBA00016808"/>
    </source>
</evidence>
<evidence type="ECO:0000256" key="3">
    <source>
        <dbReference type="ARBA" id="ARBA00001936"/>
    </source>
</evidence>
<evidence type="ECO:0000256" key="5">
    <source>
        <dbReference type="ARBA" id="ARBA00004496"/>
    </source>
</evidence>
<name>A0AAV4GDG7_9GAST</name>
<feature type="binding site" evidence="15">
    <location>
        <position position="84"/>
    </location>
    <ligand>
        <name>a divalent metal cation</name>
        <dbReference type="ChEBI" id="CHEBI:60240"/>
    </ligand>
</feature>
<accession>A0AAV4GDG7</accession>
<dbReference type="Gene3D" id="2.120.10.30">
    <property type="entry name" value="TolB, C-terminal domain"/>
    <property type="match status" value="1"/>
</dbReference>
<dbReference type="PRINTS" id="PR01791">
    <property type="entry name" value="REGUCALCIN"/>
</dbReference>
<sequence length="369" mass="41106">MPLVSWAPLSIDHTLRGIRETVVLRLTAHHFPELVQPKEGTKGKNPVRDCTLNCKRTCYMPKLRWMASPKIEVALPACCPSLGEGPHWDTASQTLLYVDIQSGGVHQYDPQTQQESKIRLDGTVGFVVPCERGGYVVGLNRTLTHVDWKTQEVTPLVEVDVGTKNRFNDAKCDSLGRLWAGTVGFEEKPGIIDKAEGFLYSFSADQSHNVSSHLDKLYISNGMDWTDDNRTMYFIDSIPRKVFAFDFDITEGKIENQRVVVEFEKGTDATYGVPDGMCIDNEGKIWVACFGASRVHRFDPETGKTLQTLEFPCTNITSCCFGGKHLDELYVTSSQYNLKPEQGPQPMAGSLFRVTGLGVKGRAPNVYKG</sequence>
<evidence type="ECO:0000256" key="15">
    <source>
        <dbReference type="PIRSR" id="PIRSR605511-2"/>
    </source>
</evidence>
<dbReference type="EC" id="3.1.1.17" evidence="7"/>
<evidence type="ECO:0000256" key="10">
    <source>
        <dbReference type="ARBA" id="ARBA00022723"/>
    </source>
</evidence>
<evidence type="ECO:0000256" key="7">
    <source>
        <dbReference type="ARBA" id="ARBA00013227"/>
    </source>
</evidence>
<comment type="cofactor">
    <cofactor evidence="2">
        <name>Ca(2+)</name>
        <dbReference type="ChEBI" id="CHEBI:29108"/>
    </cofactor>
</comment>
<evidence type="ECO:0000256" key="1">
    <source>
        <dbReference type="ARBA" id="ARBA00001589"/>
    </source>
</evidence>
<dbReference type="PRINTS" id="PR01790">
    <property type="entry name" value="SMP30FAMILY"/>
</dbReference>
<evidence type="ECO:0000256" key="9">
    <source>
        <dbReference type="ARBA" id="ARBA00022490"/>
    </source>
</evidence>
<evidence type="ECO:0000313" key="18">
    <source>
        <dbReference type="Proteomes" id="UP000762676"/>
    </source>
</evidence>
<dbReference type="FunFam" id="2.120.10.30:FF:000027">
    <property type="entry name" value="Regucalcin homologue"/>
    <property type="match status" value="1"/>
</dbReference>
<dbReference type="InterPro" id="IPR005511">
    <property type="entry name" value="SMP-30"/>
</dbReference>
<proteinExistence type="inferred from homology"/>
<comment type="cofactor">
    <cofactor evidence="4">
        <name>Mg(2+)</name>
        <dbReference type="ChEBI" id="CHEBI:18420"/>
    </cofactor>
</comment>
<evidence type="ECO:0000256" key="13">
    <source>
        <dbReference type="ARBA" id="ARBA00032464"/>
    </source>
</evidence>
<feature type="domain" description="SMP-30/Gluconolactonase/LRE-like region" evidence="16">
    <location>
        <begin position="82"/>
        <end position="334"/>
    </location>
</feature>
<dbReference type="GO" id="GO:0005509">
    <property type="term" value="F:calcium ion binding"/>
    <property type="evidence" value="ECO:0007669"/>
    <property type="project" value="InterPro"/>
</dbReference>
<feature type="binding site" evidence="15">
    <location>
        <position position="275"/>
    </location>
    <ligand>
        <name>a divalent metal cation</name>
        <dbReference type="ChEBI" id="CHEBI:60240"/>
    </ligand>
</feature>
<comment type="similarity">
    <text evidence="6">Belongs to the SMP-30/CGR1 family.</text>
</comment>
<gene>
    <name evidence="17" type="ORF">ElyMa_002380100</name>
</gene>
<dbReference type="Pfam" id="PF08450">
    <property type="entry name" value="SGL"/>
    <property type="match status" value="1"/>
</dbReference>
<reference evidence="17 18" key="1">
    <citation type="journal article" date="2021" name="Elife">
        <title>Chloroplast acquisition without the gene transfer in kleptoplastic sea slugs, Plakobranchus ocellatus.</title>
        <authorList>
            <person name="Maeda T."/>
            <person name="Takahashi S."/>
            <person name="Yoshida T."/>
            <person name="Shimamura S."/>
            <person name="Takaki Y."/>
            <person name="Nagai Y."/>
            <person name="Toyoda A."/>
            <person name="Suzuki Y."/>
            <person name="Arimoto A."/>
            <person name="Ishii H."/>
            <person name="Satoh N."/>
            <person name="Nishiyama T."/>
            <person name="Hasebe M."/>
            <person name="Maruyama T."/>
            <person name="Minagawa J."/>
            <person name="Obokata J."/>
            <person name="Shigenobu S."/>
        </authorList>
    </citation>
    <scope>NUCLEOTIDE SEQUENCE [LARGE SCALE GENOMIC DNA]</scope>
</reference>
<dbReference type="SUPFAM" id="SSF63829">
    <property type="entry name" value="Calcium-dependent phosphotriesterase"/>
    <property type="match status" value="1"/>
</dbReference>
<dbReference type="GO" id="GO:0030234">
    <property type="term" value="F:enzyme regulator activity"/>
    <property type="evidence" value="ECO:0007669"/>
    <property type="project" value="InterPro"/>
</dbReference>
<keyword evidence="10 15" id="KW-0479">Metal-binding</keyword>
<dbReference type="GO" id="GO:0004341">
    <property type="term" value="F:gluconolactonase activity"/>
    <property type="evidence" value="ECO:0007669"/>
    <property type="project" value="UniProtKB-EC"/>
</dbReference>
<evidence type="ECO:0000256" key="14">
    <source>
        <dbReference type="PIRSR" id="PIRSR605511-1"/>
    </source>
</evidence>
<evidence type="ECO:0000256" key="6">
    <source>
        <dbReference type="ARBA" id="ARBA00008853"/>
    </source>
</evidence>
<evidence type="ECO:0000256" key="2">
    <source>
        <dbReference type="ARBA" id="ARBA00001913"/>
    </source>
</evidence>
<comment type="catalytic activity">
    <reaction evidence="1">
        <text>D-glucono-1,5-lactone + H2O = D-gluconate + H(+)</text>
        <dbReference type="Rhea" id="RHEA:10440"/>
        <dbReference type="ChEBI" id="CHEBI:15377"/>
        <dbReference type="ChEBI" id="CHEBI:15378"/>
        <dbReference type="ChEBI" id="CHEBI:16217"/>
        <dbReference type="ChEBI" id="CHEBI:18391"/>
        <dbReference type="EC" id="3.1.1.17"/>
    </reaction>
</comment>
<dbReference type="GO" id="GO:0019853">
    <property type="term" value="P:L-ascorbic acid biosynthetic process"/>
    <property type="evidence" value="ECO:0007669"/>
    <property type="project" value="TreeGrafter"/>
</dbReference>
<organism evidence="17 18">
    <name type="scientific">Elysia marginata</name>
    <dbReference type="NCBI Taxonomy" id="1093978"/>
    <lineage>
        <taxon>Eukaryota</taxon>
        <taxon>Metazoa</taxon>
        <taxon>Spiralia</taxon>
        <taxon>Lophotrochozoa</taxon>
        <taxon>Mollusca</taxon>
        <taxon>Gastropoda</taxon>
        <taxon>Heterobranchia</taxon>
        <taxon>Euthyneura</taxon>
        <taxon>Panpulmonata</taxon>
        <taxon>Sacoglossa</taxon>
        <taxon>Placobranchoidea</taxon>
        <taxon>Plakobranchidae</taxon>
        <taxon>Elysia</taxon>
    </lineage>
</organism>